<protein>
    <recommendedName>
        <fullName evidence="3">DUF1833 domain-containing protein</fullName>
    </recommendedName>
</protein>
<accession>A0A096HFW4</accession>
<evidence type="ECO:0008006" key="3">
    <source>
        <dbReference type="Google" id="ProtNLM"/>
    </source>
</evidence>
<dbReference type="Pfam" id="PF08875">
    <property type="entry name" value="DUF1833"/>
    <property type="match status" value="1"/>
</dbReference>
<dbReference type="EMBL" id="AWOR01000057">
    <property type="protein sequence ID" value="KGH27762.1"/>
    <property type="molecule type" value="Genomic_DNA"/>
</dbReference>
<proteinExistence type="predicted"/>
<name>A0A096HFW4_COMTE</name>
<dbReference type="Proteomes" id="UP000029553">
    <property type="component" value="Unassembled WGS sequence"/>
</dbReference>
<reference evidence="1 2" key="1">
    <citation type="submission" date="2013-09" db="EMBL/GenBank/DDBJ databases">
        <title>High correlation between genotypes and phenotypes of environmental bacteria Comamonas testosteroni strains.</title>
        <authorList>
            <person name="Liu L."/>
            <person name="Zhu W."/>
            <person name="Xia X."/>
            <person name="Xu B."/>
            <person name="Luo M."/>
            <person name="Wang G."/>
        </authorList>
    </citation>
    <scope>NUCLEOTIDE SEQUENCE [LARGE SCALE GENOMIC DNA]</scope>
    <source>
        <strain evidence="1 2">JL40</strain>
    </source>
</reference>
<comment type="caution">
    <text evidence="1">The sequence shown here is derived from an EMBL/GenBank/DDBJ whole genome shotgun (WGS) entry which is preliminary data.</text>
</comment>
<sequence>MNDFRTRNQRVTDDVGHIELLEVSNPSFSESMHICNDGQDFVSRGISYIGLPFGFTLPDDVSGQAPRMRLAMDNVGRGVSDELERRQPGTTTMAKLIIVPRDQPDVHQHVYWLPMSSVSISGASAQATCSVDELMRRAACLQIANPHTLPGVF</sequence>
<dbReference type="RefSeq" id="WP_034371727.1">
    <property type="nucleotide sequence ID" value="NZ_AWOR01000057.1"/>
</dbReference>
<evidence type="ECO:0000313" key="2">
    <source>
        <dbReference type="Proteomes" id="UP000029553"/>
    </source>
</evidence>
<dbReference type="AlphaFoldDB" id="A0A096HFW4"/>
<organism evidence="1 2">
    <name type="scientific">Comamonas testosteroni</name>
    <name type="common">Pseudomonas testosteroni</name>
    <dbReference type="NCBI Taxonomy" id="285"/>
    <lineage>
        <taxon>Bacteria</taxon>
        <taxon>Pseudomonadati</taxon>
        <taxon>Pseudomonadota</taxon>
        <taxon>Betaproteobacteria</taxon>
        <taxon>Burkholderiales</taxon>
        <taxon>Comamonadaceae</taxon>
        <taxon>Comamonas</taxon>
    </lineage>
</organism>
<gene>
    <name evidence="1" type="ORF">P353_17230</name>
</gene>
<dbReference type="InterPro" id="IPR014974">
    <property type="entry name" value="DUF1833"/>
</dbReference>
<evidence type="ECO:0000313" key="1">
    <source>
        <dbReference type="EMBL" id="KGH27762.1"/>
    </source>
</evidence>